<feature type="domain" description="SAM" evidence="3">
    <location>
        <begin position="224"/>
        <end position="300"/>
    </location>
</feature>
<evidence type="ECO:0000313" key="5">
    <source>
        <dbReference type="EnsemblProtists" id="EKX43018"/>
    </source>
</evidence>
<evidence type="ECO:0000256" key="2">
    <source>
        <dbReference type="SAM" id="MobiDB-lite"/>
    </source>
</evidence>
<dbReference type="Gene3D" id="1.10.150.50">
    <property type="entry name" value="Transcription Factor, Ets-1"/>
    <property type="match status" value="1"/>
</dbReference>
<evidence type="ECO:0000259" key="3">
    <source>
        <dbReference type="PROSITE" id="PS50105"/>
    </source>
</evidence>
<dbReference type="CDD" id="cd09487">
    <property type="entry name" value="SAM_superfamily"/>
    <property type="match status" value="1"/>
</dbReference>
<evidence type="ECO:0000256" key="1">
    <source>
        <dbReference type="SAM" id="Coils"/>
    </source>
</evidence>
<dbReference type="RefSeq" id="XP_005829998.1">
    <property type="nucleotide sequence ID" value="XM_005829941.1"/>
</dbReference>
<dbReference type="HOGENOM" id="CLU_659636_0_0_1"/>
<organism evidence="4">
    <name type="scientific">Guillardia theta (strain CCMP2712)</name>
    <name type="common">Cryptophyte</name>
    <dbReference type="NCBI Taxonomy" id="905079"/>
    <lineage>
        <taxon>Eukaryota</taxon>
        <taxon>Cryptophyceae</taxon>
        <taxon>Pyrenomonadales</taxon>
        <taxon>Geminigeraceae</taxon>
        <taxon>Guillardia</taxon>
    </lineage>
</organism>
<dbReference type="EnsemblProtists" id="EKX43018">
    <property type="protein sequence ID" value="EKX43018"/>
    <property type="gene ID" value="GUITHDRAFT_111061"/>
</dbReference>
<dbReference type="EMBL" id="JH993013">
    <property type="protein sequence ID" value="EKX43018.1"/>
    <property type="molecule type" value="Genomic_DNA"/>
</dbReference>
<gene>
    <name evidence="4" type="ORF">GUITHDRAFT_111061</name>
</gene>
<dbReference type="KEGG" id="gtt:GUITHDRAFT_111061"/>
<proteinExistence type="predicted"/>
<dbReference type="Proteomes" id="UP000011087">
    <property type="component" value="Unassembled WGS sequence"/>
</dbReference>
<evidence type="ECO:0000313" key="6">
    <source>
        <dbReference type="Proteomes" id="UP000011087"/>
    </source>
</evidence>
<keyword evidence="1" id="KW-0175">Coiled coil</keyword>
<dbReference type="PROSITE" id="PS50105">
    <property type="entry name" value="SAM_DOMAIN"/>
    <property type="match status" value="1"/>
</dbReference>
<feature type="coiled-coil region" evidence="1">
    <location>
        <begin position="111"/>
        <end position="138"/>
    </location>
</feature>
<dbReference type="InterPro" id="IPR013761">
    <property type="entry name" value="SAM/pointed_sf"/>
</dbReference>
<dbReference type="GeneID" id="17299659"/>
<reference evidence="5" key="3">
    <citation type="submission" date="2016-03" db="UniProtKB">
        <authorList>
            <consortium name="EnsemblProtists"/>
        </authorList>
    </citation>
    <scope>IDENTIFICATION</scope>
</reference>
<name>L1J3B2_GUITC</name>
<accession>L1J3B2</accession>
<dbReference type="AlphaFoldDB" id="L1J3B2"/>
<dbReference type="InterPro" id="IPR001660">
    <property type="entry name" value="SAM"/>
</dbReference>
<feature type="region of interest" description="Disordered" evidence="2">
    <location>
        <begin position="1"/>
        <end position="49"/>
    </location>
</feature>
<feature type="region of interest" description="Disordered" evidence="2">
    <location>
        <begin position="307"/>
        <end position="335"/>
    </location>
</feature>
<protein>
    <recommendedName>
        <fullName evidence="3">SAM domain-containing protein</fullName>
    </recommendedName>
</protein>
<dbReference type="SUPFAM" id="SSF47769">
    <property type="entry name" value="SAM/Pointed domain"/>
    <property type="match status" value="1"/>
</dbReference>
<reference evidence="4 6" key="1">
    <citation type="journal article" date="2012" name="Nature">
        <title>Algal genomes reveal evolutionary mosaicism and the fate of nucleomorphs.</title>
        <authorList>
            <consortium name="DOE Joint Genome Institute"/>
            <person name="Curtis B.A."/>
            <person name="Tanifuji G."/>
            <person name="Burki F."/>
            <person name="Gruber A."/>
            <person name="Irimia M."/>
            <person name="Maruyama S."/>
            <person name="Arias M.C."/>
            <person name="Ball S.G."/>
            <person name="Gile G.H."/>
            <person name="Hirakawa Y."/>
            <person name="Hopkins J.F."/>
            <person name="Kuo A."/>
            <person name="Rensing S.A."/>
            <person name="Schmutz J."/>
            <person name="Symeonidi A."/>
            <person name="Elias M."/>
            <person name="Eveleigh R.J."/>
            <person name="Herman E.K."/>
            <person name="Klute M.J."/>
            <person name="Nakayama T."/>
            <person name="Obornik M."/>
            <person name="Reyes-Prieto A."/>
            <person name="Armbrust E.V."/>
            <person name="Aves S.J."/>
            <person name="Beiko R.G."/>
            <person name="Coutinho P."/>
            <person name="Dacks J.B."/>
            <person name="Durnford D.G."/>
            <person name="Fast N.M."/>
            <person name="Green B.R."/>
            <person name="Grisdale C.J."/>
            <person name="Hempel F."/>
            <person name="Henrissat B."/>
            <person name="Hoppner M.P."/>
            <person name="Ishida K."/>
            <person name="Kim E."/>
            <person name="Koreny L."/>
            <person name="Kroth P.G."/>
            <person name="Liu Y."/>
            <person name="Malik S.B."/>
            <person name="Maier U.G."/>
            <person name="McRose D."/>
            <person name="Mock T."/>
            <person name="Neilson J.A."/>
            <person name="Onodera N.T."/>
            <person name="Poole A.M."/>
            <person name="Pritham E.J."/>
            <person name="Richards T.A."/>
            <person name="Rocap G."/>
            <person name="Roy S.W."/>
            <person name="Sarai C."/>
            <person name="Schaack S."/>
            <person name="Shirato S."/>
            <person name="Slamovits C.H."/>
            <person name="Spencer D.F."/>
            <person name="Suzuki S."/>
            <person name="Worden A.Z."/>
            <person name="Zauner S."/>
            <person name="Barry K."/>
            <person name="Bell C."/>
            <person name="Bharti A.K."/>
            <person name="Crow J.A."/>
            <person name="Grimwood J."/>
            <person name="Kramer R."/>
            <person name="Lindquist E."/>
            <person name="Lucas S."/>
            <person name="Salamov A."/>
            <person name="McFadden G.I."/>
            <person name="Lane C.E."/>
            <person name="Keeling P.J."/>
            <person name="Gray M.W."/>
            <person name="Grigoriev I.V."/>
            <person name="Archibald J.M."/>
        </authorList>
    </citation>
    <scope>NUCLEOTIDE SEQUENCE</scope>
    <source>
        <strain evidence="4 6">CCMP2712</strain>
    </source>
</reference>
<sequence length="417" mass="46974">MAVEGKKSGTMTPDVVRNGRGRKTTMGGGFVSHVPARFSGPKRHEVPASEQDPRNFAIMSVKVRGLVPTFPDGSQIIIPPRPASISAPKKKVEVGEAPELSRKLEKKNVMLRLSQEYIENLQLQVKILEKQVELEKQHLPSQQSESEDDSQQSRIVPHRPALMVVKEENLRRERQPMKINQVEITGGTGTGTRGKHLLGSEDRIQKPSPQPAGKSLNIFRDLHSSQDVVDQWLIKLFQENKHEDFVQRHQEEVIKLFKQNDITGADLREMTMEDLRNEICIPSLAMRKFLFKQISAAQMRGGQVNISVSSHIGPSDPPAAHNKDDTSSQARSNRRMEDCVERQEFHEILKTLGVLGKLQPAQADIMFDDSMKANKFSNSSGLDWTGFRNAMSLVGNELKLDLDDIKMWPLQLQSRSL</sequence>
<reference evidence="6" key="2">
    <citation type="submission" date="2012-11" db="EMBL/GenBank/DDBJ databases">
        <authorList>
            <person name="Kuo A."/>
            <person name="Curtis B.A."/>
            <person name="Tanifuji G."/>
            <person name="Burki F."/>
            <person name="Gruber A."/>
            <person name="Irimia M."/>
            <person name="Maruyama S."/>
            <person name="Arias M.C."/>
            <person name="Ball S.G."/>
            <person name="Gile G.H."/>
            <person name="Hirakawa Y."/>
            <person name="Hopkins J.F."/>
            <person name="Rensing S.A."/>
            <person name="Schmutz J."/>
            <person name="Symeonidi A."/>
            <person name="Elias M."/>
            <person name="Eveleigh R.J."/>
            <person name="Herman E.K."/>
            <person name="Klute M.J."/>
            <person name="Nakayama T."/>
            <person name="Obornik M."/>
            <person name="Reyes-Prieto A."/>
            <person name="Armbrust E.V."/>
            <person name="Aves S.J."/>
            <person name="Beiko R.G."/>
            <person name="Coutinho P."/>
            <person name="Dacks J.B."/>
            <person name="Durnford D.G."/>
            <person name="Fast N.M."/>
            <person name="Green B.R."/>
            <person name="Grisdale C."/>
            <person name="Hempe F."/>
            <person name="Henrissat B."/>
            <person name="Hoppner M.P."/>
            <person name="Ishida K.-I."/>
            <person name="Kim E."/>
            <person name="Koreny L."/>
            <person name="Kroth P.G."/>
            <person name="Liu Y."/>
            <person name="Malik S.-B."/>
            <person name="Maier U.G."/>
            <person name="McRose D."/>
            <person name="Mock T."/>
            <person name="Neilson J.A."/>
            <person name="Onodera N.T."/>
            <person name="Poole A.M."/>
            <person name="Pritham E.J."/>
            <person name="Richards T.A."/>
            <person name="Rocap G."/>
            <person name="Roy S.W."/>
            <person name="Sarai C."/>
            <person name="Schaack S."/>
            <person name="Shirato S."/>
            <person name="Slamovits C.H."/>
            <person name="Spencer D.F."/>
            <person name="Suzuki S."/>
            <person name="Worden A.Z."/>
            <person name="Zauner S."/>
            <person name="Barry K."/>
            <person name="Bell C."/>
            <person name="Bharti A.K."/>
            <person name="Crow J.A."/>
            <person name="Grimwood J."/>
            <person name="Kramer R."/>
            <person name="Lindquist E."/>
            <person name="Lucas S."/>
            <person name="Salamov A."/>
            <person name="McFadden G.I."/>
            <person name="Lane C.E."/>
            <person name="Keeling P.J."/>
            <person name="Gray M.W."/>
            <person name="Grigoriev I.V."/>
            <person name="Archibald J.M."/>
        </authorList>
    </citation>
    <scope>NUCLEOTIDE SEQUENCE</scope>
    <source>
        <strain evidence="6">CCMP2712</strain>
    </source>
</reference>
<keyword evidence="6" id="KW-1185">Reference proteome</keyword>
<evidence type="ECO:0000313" key="4">
    <source>
        <dbReference type="EMBL" id="EKX43018.1"/>
    </source>
</evidence>
<dbReference type="PaxDb" id="55529-EKX43018"/>